<evidence type="ECO:0000313" key="11">
    <source>
        <dbReference type="Proteomes" id="UP001419268"/>
    </source>
</evidence>
<comment type="caution">
    <text evidence="10">The sequence shown here is derived from an EMBL/GenBank/DDBJ whole genome shotgun (WGS) entry which is preliminary data.</text>
</comment>
<keyword evidence="5 8" id="KW-1133">Transmembrane helix</keyword>
<dbReference type="GO" id="GO:0006874">
    <property type="term" value="P:intracellular calcium ion homeostasis"/>
    <property type="evidence" value="ECO:0007669"/>
    <property type="project" value="TreeGrafter"/>
</dbReference>
<dbReference type="GO" id="GO:0015369">
    <property type="term" value="F:calcium:proton antiporter activity"/>
    <property type="evidence" value="ECO:0007669"/>
    <property type="project" value="TreeGrafter"/>
</dbReference>
<evidence type="ECO:0000256" key="1">
    <source>
        <dbReference type="ARBA" id="ARBA00004127"/>
    </source>
</evidence>
<evidence type="ECO:0000256" key="5">
    <source>
        <dbReference type="ARBA" id="ARBA00022989"/>
    </source>
</evidence>
<dbReference type="Pfam" id="PF13499">
    <property type="entry name" value="EF-hand_7"/>
    <property type="match status" value="1"/>
</dbReference>
<dbReference type="PROSITE" id="PS50222">
    <property type="entry name" value="EF_HAND_2"/>
    <property type="match status" value="2"/>
</dbReference>
<evidence type="ECO:0000256" key="3">
    <source>
        <dbReference type="ARBA" id="ARBA00022449"/>
    </source>
</evidence>
<name>A0AAP0EGM7_9MAGN</name>
<feature type="transmembrane region" description="Helical" evidence="8">
    <location>
        <begin position="67"/>
        <end position="90"/>
    </location>
</feature>
<evidence type="ECO:0000256" key="4">
    <source>
        <dbReference type="ARBA" id="ARBA00022692"/>
    </source>
</evidence>
<dbReference type="SMART" id="SM00054">
    <property type="entry name" value="EFh"/>
    <property type="match status" value="2"/>
</dbReference>
<organism evidence="10 11">
    <name type="scientific">Stephania cephalantha</name>
    <dbReference type="NCBI Taxonomy" id="152367"/>
    <lineage>
        <taxon>Eukaryota</taxon>
        <taxon>Viridiplantae</taxon>
        <taxon>Streptophyta</taxon>
        <taxon>Embryophyta</taxon>
        <taxon>Tracheophyta</taxon>
        <taxon>Spermatophyta</taxon>
        <taxon>Magnoliopsida</taxon>
        <taxon>Ranunculales</taxon>
        <taxon>Menispermaceae</taxon>
        <taxon>Menispermoideae</taxon>
        <taxon>Cissampelideae</taxon>
        <taxon>Stephania</taxon>
    </lineage>
</organism>
<feature type="transmembrane region" description="Helical" evidence="8">
    <location>
        <begin position="20"/>
        <end position="46"/>
    </location>
</feature>
<dbReference type="PANTHER" id="PTHR31503">
    <property type="entry name" value="VACUOLAR CALCIUM ION TRANSPORTER"/>
    <property type="match status" value="1"/>
</dbReference>
<feature type="transmembrane region" description="Helical" evidence="8">
    <location>
        <begin position="477"/>
        <end position="501"/>
    </location>
</feature>
<dbReference type="InterPro" id="IPR002048">
    <property type="entry name" value="EF_hand_dom"/>
</dbReference>
<keyword evidence="11" id="KW-1185">Reference proteome</keyword>
<keyword evidence="7 8" id="KW-0472">Membrane</keyword>
<evidence type="ECO:0000313" key="10">
    <source>
        <dbReference type="EMBL" id="KAK9089018.1"/>
    </source>
</evidence>
<evidence type="ECO:0000256" key="7">
    <source>
        <dbReference type="ARBA" id="ARBA00023136"/>
    </source>
</evidence>
<proteinExistence type="predicted"/>
<dbReference type="InterPro" id="IPR004713">
    <property type="entry name" value="CaH_exchang"/>
</dbReference>
<keyword evidence="2" id="KW-0813">Transport</keyword>
<dbReference type="EMBL" id="JBBNAG010000012">
    <property type="protein sequence ID" value="KAK9089018.1"/>
    <property type="molecule type" value="Genomic_DNA"/>
</dbReference>
<dbReference type="CDD" id="cd00051">
    <property type="entry name" value="EFh"/>
    <property type="match status" value="1"/>
</dbReference>
<feature type="transmembrane region" description="Helical" evidence="8">
    <location>
        <begin position="368"/>
        <end position="391"/>
    </location>
</feature>
<dbReference type="SUPFAM" id="SSF47473">
    <property type="entry name" value="EF-hand"/>
    <property type="match status" value="1"/>
</dbReference>
<reference evidence="10 11" key="1">
    <citation type="submission" date="2024-01" db="EMBL/GenBank/DDBJ databases">
        <title>Genome assemblies of Stephania.</title>
        <authorList>
            <person name="Yang L."/>
        </authorList>
    </citation>
    <scope>NUCLEOTIDE SEQUENCE [LARGE SCALE GENOMIC DNA]</scope>
    <source>
        <strain evidence="10">JXDWG</strain>
        <tissue evidence="10">Leaf</tissue>
    </source>
</reference>
<feature type="domain" description="EF-hand" evidence="9">
    <location>
        <begin position="245"/>
        <end position="280"/>
    </location>
</feature>
<dbReference type="GO" id="GO:0005509">
    <property type="term" value="F:calcium ion binding"/>
    <property type="evidence" value="ECO:0007669"/>
    <property type="project" value="InterPro"/>
</dbReference>
<dbReference type="AlphaFoldDB" id="A0AAP0EGM7"/>
<evidence type="ECO:0000256" key="8">
    <source>
        <dbReference type="SAM" id="Phobius"/>
    </source>
</evidence>
<evidence type="ECO:0000256" key="6">
    <source>
        <dbReference type="ARBA" id="ARBA00023065"/>
    </source>
</evidence>
<keyword evidence="6" id="KW-0406">Ion transport</keyword>
<dbReference type="Gene3D" id="1.10.238.10">
    <property type="entry name" value="EF-hand"/>
    <property type="match status" value="1"/>
</dbReference>
<dbReference type="GO" id="GO:0012505">
    <property type="term" value="C:endomembrane system"/>
    <property type="evidence" value="ECO:0007669"/>
    <property type="project" value="UniProtKB-SubCell"/>
</dbReference>
<evidence type="ECO:0000256" key="2">
    <source>
        <dbReference type="ARBA" id="ARBA00022448"/>
    </source>
</evidence>
<dbReference type="Pfam" id="PF01699">
    <property type="entry name" value="Na_Ca_ex"/>
    <property type="match status" value="1"/>
</dbReference>
<keyword evidence="4 8" id="KW-0812">Transmembrane</keyword>
<dbReference type="InterPro" id="IPR011992">
    <property type="entry name" value="EF-hand-dom_pair"/>
</dbReference>
<accession>A0AAP0EGM7</accession>
<comment type="subcellular location">
    <subcellularLocation>
        <location evidence="1">Endomembrane system</location>
        <topology evidence="1">Multi-pass membrane protein</topology>
    </subcellularLocation>
</comment>
<keyword evidence="3" id="KW-0050">Antiport</keyword>
<dbReference type="PANTHER" id="PTHR31503:SF36">
    <property type="entry name" value="SODIUM_CALCIUM EXCHANGER MEMBRANE REGION DOMAIN-CONTAINING PROTEIN"/>
    <property type="match status" value="1"/>
</dbReference>
<dbReference type="Proteomes" id="UP001419268">
    <property type="component" value="Unassembled WGS sequence"/>
</dbReference>
<feature type="transmembrane region" description="Helical" evidence="8">
    <location>
        <begin position="451"/>
        <end position="471"/>
    </location>
</feature>
<evidence type="ECO:0000259" key="9">
    <source>
        <dbReference type="PROSITE" id="PS50222"/>
    </source>
</evidence>
<feature type="transmembrane region" description="Helical" evidence="8">
    <location>
        <begin position="143"/>
        <end position="165"/>
    </location>
</feature>
<gene>
    <name evidence="10" type="ORF">Scep_028100</name>
</gene>
<dbReference type="GO" id="GO:0016020">
    <property type="term" value="C:membrane"/>
    <property type="evidence" value="ECO:0007669"/>
    <property type="project" value="InterPro"/>
</dbReference>
<sequence>MTMEGVSGLSGSREIAQSQVLVGIGLLAGSTVMLLTVLWGSCFIVGKCDIEDGYKSFESNRLNNVDFLEIGFSFLFKLMPVPIVVLVLIPSKELVPNFSRSKGSGISTDIWTSYAAIIMAVSVIPFIIVQLPQLFHSSSERRLSVLIALIVAVALLFLYCVYQVFQPWIQERKLNFAKHKHVISGILKYLKMHALGRLLTDDGDPNIDVIRKLFQNLDNDSDERLSPEELRALILGIRFIEIDFDEEDAVGKVLKDFDTSGDSFVDEDEFINGISKWLEEAKHSVPALVDAGSNTTKFINDFHSKTKQEHNLLASHSDVGEGSVGNSRWTTIKAVSMLLLGTAISASFADPLVGAVGNFSSATRIPSFFISFIVLPLATNSSEAVLAIIFAKRKKQRTASLTFSELKLQNNIRLWTKVSTDEGSNHLTVNNHLCLAVFLALVYARQLTWDFSAEVLIIVIVSVVMGVFGSVRTTLPLWTSTIAFALYPFSLVLVYILDYVFGWSSIHRS</sequence>
<protein>
    <recommendedName>
        <fullName evidence="9">EF-hand domain-containing protein</fullName>
    </recommendedName>
</protein>
<dbReference type="InterPro" id="IPR004837">
    <property type="entry name" value="NaCa_Exmemb"/>
</dbReference>
<feature type="transmembrane region" description="Helical" evidence="8">
    <location>
        <begin position="110"/>
        <end position="131"/>
    </location>
</feature>
<feature type="domain" description="EF-hand" evidence="9">
    <location>
        <begin position="205"/>
        <end position="240"/>
    </location>
</feature>